<dbReference type="RefSeq" id="WP_377316727.1">
    <property type="nucleotide sequence ID" value="NZ_JBHUIY010000022.1"/>
</dbReference>
<evidence type="ECO:0000313" key="2">
    <source>
        <dbReference type="Proteomes" id="UP001597296"/>
    </source>
</evidence>
<dbReference type="InterPro" id="IPR027396">
    <property type="entry name" value="DsrEFH-like"/>
</dbReference>
<evidence type="ECO:0000313" key="1">
    <source>
        <dbReference type="EMBL" id="MFD2234478.1"/>
    </source>
</evidence>
<sequence length="136" mass="13963">MAEKLGLLVESGLYDRVHYGLAIAAAALAVNRPVTLMFSMAAVRALEAADGWTRLAVLPGQPSPAEADAALCARGVAGFEELLAACAALGARLMVCEMGLRALGLTEADLRRDVTLAPGGLVTFLAETEGGALLLV</sequence>
<dbReference type="Proteomes" id="UP001597296">
    <property type="component" value="Unassembled WGS sequence"/>
</dbReference>
<comment type="caution">
    <text evidence="1">The sequence shown here is derived from an EMBL/GenBank/DDBJ whole genome shotgun (WGS) entry which is preliminary data.</text>
</comment>
<dbReference type="Gene3D" id="3.40.1260.10">
    <property type="entry name" value="DsrEFH-like"/>
    <property type="match status" value="1"/>
</dbReference>
<keyword evidence="2" id="KW-1185">Reference proteome</keyword>
<dbReference type="PANTHER" id="PTHR34655:SF2">
    <property type="entry name" value="PEROXIREDOXIN FAMILY PROTEIN"/>
    <property type="match status" value="1"/>
</dbReference>
<name>A0ABW5CEQ8_9PROT</name>
<accession>A0ABW5CEQ8</accession>
<dbReference type="EMBL" id="JBHUIY010000022">
    <property type="protein sequence ID" value="MFD2234478.1"/>
    <property type="molecule type" value="Genomic_DNA"/>
</dbReference>
<reference evidence="2" key="1">
    <citation type="journal article" date="2019" name="Int. J. Syst. Evol. Microbiol.">
        <title>The Global Catalogue of Microorganisms (GCM) 10K type strain sequencing project: providing services to taxonomists for standard genome sequencing and annotation.</title>
        <authorList>
            <consortium name="The Broad Institute Genomics Platform"/>
            <consortium name="The Broad Institute Genome Sequencing Center for Infectious Disease"/>
            <person name="Wu L."/>
            <person name="Ma J."/>
        </authorList>
    </citation>
    <scope>NUCLEOTIDE SEQUENCE [LARGE SCALE GENOMIC DNA]</scope>
    <source>
        <strain evidence="2">KCTC 15012</strain>
    </source>
</reference>
<proteinExistence type="predicted"/>
<organism evidence="1 2">
    <name type="scientific">Phaeospirillum tilakii</name>
    <dbReference type="NCBI Taxonomy" id="741673"/>
    <lineage>
        <taxon>Bacteria</taxon>
        <taxon>Pseudomonadati</taxon>
        <taxon>Pseudomonadota</taxon>
        <taxon>Alphaproteobacteria</taxon>
        <taxon>Rhodospirillales</taxon>
        <taxon>Rhodospirillaceae</taxon>
        <taxon>Phaeospirillum</taxon>
    </lineage>
</organism>
<dbReference type="PANTHER" id="PTHR34655">
    <property type="entry name" value="CONSERVED WITHIN P. AEROPHILUM"/>
    <property type="match status" value="1"/>
</dbReference>
<dbReference type="InterPro" id="IPR003787">
    <property type="entry name" value="Sulphur_relay_DsrE/F-like"/>
</dbReference>
<protein>
    <submittedName>
        <fullName evidence="1">DsrE family protein</fullName>
    </submittedName>
</protein>
<gene>
    <name evidence="1" type="ORF">ACFSNB_11740</name>
</gene>
<dbReference type="SUPFAM" id="SSF75169">
    <property type="entry name" value="DsrEFH-like"/>
    <property type="match status" value="1"/>
</dbReference>
<dbReference type="Pfam" id="PF02635">
    <property type="entry name" value="DsrE"/>
    <property type="match status" value="1"/>
</dbReference>